<comment type="catalytic activity">
    <reaction evidence="8">
        <text>[PQQ precursor protein] + S-adenosyl-L-methionine = E-Y cross-linked-[PQQ precursor protein] + 5'-deoxyadenosine + L-methionine + H(+)</text>
        <dbReference type="Rhea" id="RHEA:56836"/>
        <dbReference type="Rhea" id="RHEA-COMP:14800"/>
        <dbReference type="Rhea" id="RHEA-COMP:14801"/>
        <dbReference type="ChEBI" id="CHEBI:15378"/>
        <dbReference type="ChEBI" id="CHEBI:17319"/>
        <dbReference type="ChEBI" id="CHEBI:57844"/>
        <dbReference type="ChEBI" id="CHEBI:59789"/>
        <dbReference type="ChEBI" id="CHEBI:141026"/>
        <dbReference type="ChEBI" id="CHEBI:141027"/>
        <dbReference type="EC" id="1.21.98.4"/>
    </reaction>
</comment>
<dbReference type="InterPro" id="IPR011843">
    <property type="entry name" value="PQQ_synth_PqqE_bac"/>
</dbReference>
<reference evidence="10 11" key="1">
    <citation type="submission" date="2020-08" db="EMBL/GenBank/DDBJ databases">
        <title>Cohnella phylogeny.</title>
        <authorList>
            <person name="Dunlap C."/>
        </authorList>
    </citation>
    <scope>NUCLEOTIDE SEQUENCE [LARGE SCALE GENOMIC DNA]</scope>
    <source>
        <strain evidence="10 11">CBP 2801</strain>
    </source>
</reference>
<dbReference type="EC" id="1.21.98.4" evidence="8"/>
<dbReference type="AlphaFoldDB" id="A0A7X0SU78"/>
<evidence type="ECO:0000256" key="1">
    <source>
        <dbReference type="ARBA" id="ARBA00022485"/>
    </source>
</evidence>
<feature type="binding site" evidence="8">
    <location>
        <position position="21"/>
    </location>
    <ligand>
        <name>[4Fe-4S] cluster</name>
        <dbReference type="ChEBI" id="CHEBI:49883"/>
        <note>4Fe-4S-S-AdoMet</note>
    </ligand>
</feature>
<dbReference type="SMART" id="SM00729">
    <property type="entry name" value="Elp3"/>
    <property type="match status" value="1"/>
</dbReference>
<feature type="binding site" evidence="8">
    <location>
        <position position="24"/>
    </location>
    <ligand>
        <name>[4Fe-4S] cluster</name>
        <dbReference type="ChEBI" id="CHEBI:49883"/>
        <note>4Fe-4S-S-AdoMet</note>
    </ligand>
</feature>
<protein>
    <recommendedName>
        <fullName evidence="8">PqqA peptide cyclase</fullName>
        <ecNumber evidence="8">1.21.98.4</ecNumber>
    </recommendedName>
    <alternativeName>
        <fullName evidence="8">Coenzyme PQQ synthesis protein E</fullName>
    </alternativeName>
</protein>
<comment type="cofactor">
    <cofactor evidence="8">
        <name>[4Fe-4S] cluster</name>
        <dbReference type="ChEBI" id="CHEBI:49883"/>
    </cofactor>
    <text evidence="8">Binds 1 [4Fe-4S] cluster. The cluster is coordinated with 3 cysteines and an exchangeable S-adenosyl-L-methionine.</text>
</comment>
<feature type="domain" description="Radical SAM core" evidence="9">
    <location>
        <begin position="3"/>
        <end position="218"/>
    </location>
</feature>
<evidence type="ECO:0000256" key="2">
    <source>
        <dbReference type="ARBA" id="ARBA00022691"/>
    </source>
</evidence>
<dbReference type="InterPro" id="IPR058240">
    <property type="entry name" value="rSAM_sf"/>
</dbReference>
<dbReference type="SUPFAM" id="SSF102114">
    <property type="entry name" value="Radical SAM enzymes"/>
    <property type="match status" value="1"/>
</dbReference>
<dbReference type="InterPro" id="IPR023885">
    <property type="entry name" value="4Fe4S-binding_SPASM_dom"/>
</dbReference>
<dbReference type="NCBIfam" id="TIGR04085">
    <property type="entry name" value="rSAM_more_4Fe4S"/>
    <property type="match status" value="1"/>
</dbReference>
<comment type="pathway">
    <text evidence="8">Cofactor biosynthesis; pyrroloquinoline quinone biosynthesis.</text>
</comment>
<dbReference type="InterPro" id="IPR007197">
    <property type="entry name" value="rSAM"/>
</dbReference>
<keyword evidence="6 8" id="KW-0408">Iron</keyword>
<dbReference type="HAMAP" id="MF_00660">
    <property type="entry name" value="PqqE"/>
    <property type="match status" value="1"/>
</dbReference>
<dbReference type="UniPathway" id="UPA00539"/>
<evidence type="ECO:0000256" key="5">
    <source>
        <dbReference type="ARBA" id="ARBA00023002"/>
    </source>
</evidence>
<sequence>MSVSIPYAMTAELTHRCPLHCVYCSNPLELQKRESELTAQEWIDVFEQAGDMGIVQVHLTGGEPLLRPDLNELVVHARESGLFLNLITSGVGMTERRIRQLARSGIDSVQLSVQAPEAGLADTIAGTKAHEHKERAAKWIRAAGLPLHMNAVLHRQNIHLVEDLIELCASWGADRLELANAQYYGWALLNRRQLLPTRDQLIAAEAAFARAKERFGHRIELIWVIPDYYEDYPKPCMGGWGNLSLTVTPDGTVLPCTAASGIKSMKFESVKERRLKWIWEESASFNAYRGFDWMAEPCRNCEHRFRDFGGCRCQAYLLTGDPSRADPVCARSPHHRLVTEALPSESEFDPLQRPSYSYRGK</sequence>
<dbReference type="GO" id="GO:0016491">
    <property type="term" value="F:oxidoreductase activity"/>
    <property type="evidence" value="ECO:0007669"/>
    <property type="project" value="UniProtKB-KW"/>
</dbReference>
<evidence type="ECO:0000256" key="4">
    <source>
        <dbReference type="ARBA" id="ARBA00022905"/>
    </source>
</evidence>
<gene>
    <name evidence="8 10" type="primary">pqqE</name>
    <name evidence="10" type="ORF">H7C18_30360</name>
</gene>
<dbReference type="EMBL" id="JACJVO010000045">
    <property type="protein sequence ID" value="MBB6735224.1"/>
    <property type="molecule type" value="Genomic_DNA"/>
</dbReference>
<feature type="binding site" evidence="8">
    <location>
        <position position="17"/>
    </location>
    <ligand>
        <name>[4Fe-4S] cluster</name>
        <dbReference type="ChEBI" id="CHEBI:49883"/>
        <note>4Fe-4S-S-AdoMet</note>
    </ligand>
</feature>
<dbReference type="SFLD" id="SFLDG01386">
    <property type="entry name" value="main_SPASM_domain-containing"/>
    <property type="match status" value="1"/>
</dbReference>
<dbReference type="GO" id="GO:0051539">
    <property type="term" value="F:4 iron, 4 sulfur cluster binding"/>
    <property type="evidence" value="ECO:0007669"/>
    <property type="project" value="UniProtKB-KW"/>
</dbReference>
<dbReference type="CDD" id="cd21119">
    <property type="entry name" value="SPASM_PqqE"/>
    <property type="match status" value="1"/>
</dbReference>
<dbReference type="PIRSF" id="PIRSF037420">
    <property type="entry name" value="PQQ_syn_pqqE"/>
    <property type="match status" value="1"/>
</dbReference>
<dbReference type="PROSITE" id="PS51918">
    <property type="entry name" value="RADICAL_SAM"/>
    <property type="match status" value="1"/>
</dbReference>
<comment type="caution">
    <text evidence="10">The sequence shown here is derived from an EMBL/GenBank/DDBJ whole genome shotgun (WGS) entry which is preliminary data.</text>
</comment>
<evidence type="ECO:0000256" key="6">
    <source>
        <dbReference type="ARBA" id="ARBA00023004"/>
    </source>
</evidence>
<dbReference type="RefSeq" id="WP_185132875.1">
    <property type="nucleotide sequence ID" value="NZ_JACJVO010000045.1"/>
</dbReference>
<comment type="similarity">
    <text evidence="8">Belongs to the radical SAM superfamily. PqqE family.</text>
</comment>
<dbReference type="CDD" id="cd01335">
    <property type="entry name" value="Radical_SAM"/>
    <property type="match status" value="1"/>
</dbReference>
<dbReference type="InterPro" id="IPR013785">
    <property type="entry name" value="Aldolase_TIM"/>
</dbReference>
<dbReference type="GO" id="GO:0018189">
    <property type="term" value="P:pyrroloquinoline quinone biosynthetic process"/>
    <property type="evidence" value="ECO:0007669"/>
    <property type="project" value="UniProtKB-UniRule"/>
</dbReference>
<evidence type="ECO:0000313" key="10">
    <source>
        <dbReference type="EMBL" id="MBB6735224.1"/>
    </source>
</evidence>
<dbReference type="SFLD" id="SFLDS00029">
    <property type="entry name" value="Radical_SAM"/>
    <property type="match status" value="1"/>
</dbReference>
<dbReference type="PANTHER" id="PTHR11228">
    <property type="entry name" value="RADICAL SAM DOMAIN PROTEIN"/>
    <property type="match status" value="1"/>
</dbReference>
<comment type="subunit">
    <text evidence="8">Interacts with PqqD. The interaction is necessary for activity of PqqE.</text>
</comment>
<evidence type="ECO:0000256" key="7">
    <source>
        <dbReference type="ARBA" id="ARBA00023014"/>
    </source>
</evidence>
<dbReference type="Proteomes" id="UP000564644">
    <property type="component" value="Unassembled WGS sequence"/>
</dbReference>
<dbReference type="SFLD" id="SFLDF00280">
    <property type="entry name" value="coenzyme_PQQ_synthesis_protein"/>
    <property type="match status" value="1"/>
</dbReference>
<keyword evidence="3 8" id="KW-0479">Metal-binding</keyword>
<proteinExistence type="inferred from homology"/>
<keyword evidence="7 8" id="KW-0411">Iron-sulfur</keyword>
<dbReference type="SFLD" id="SFLDG01067">
    <property type="entry name" value="SPASM/twitch_domain_containing"/>
    <property type="match status" value="1"/>
</dbReference>
<keyword evidence="4 8" id="KW-0884">PQQ biosynthesis</keyword>
<evidence type="ECO:0000256" key="3">
    <source>
        <dbReference type="ARBA" id="ARBA00022723"/>
    </source>
</evidence>
<dbReference type="Pfam" id="PF13186">
    <property type="entry name" value="SPASM"/>
    <property type="match status" value="1"/>
</dbReference>
<accession>A0A7X0SU78</accession>
<dbReference type="InterPro" id="IPR017200">
    <property type="entry name" value="PqqE-like"/>
</dbReference>
<name>A0A7X0SU78_9BACL</name>
<dbReference type="GO" id="GO:0005506">
    <property type="term" value="F:iron ion binding"/>
    <property type="evidence" value="ECO:0007669"/>
    <property type="project" value="UniProtKB-UniRule"/>
</dbReference>
<keyword evidence="2 8" id="KW-0949">S-adenosyl-L-methionine</keyword>
<dbReference type="Gene3D" id="3.20.20.70">
    <property type="entry name" value="Aldolase class I"/>
    <property type="match status" value="1"/>
</dbReference>
<dbReference type="NCBIfam" id="TIGR02109">
    <property type="entry name" value="PQQ_syn_pqqE"/>
    <property type="match status" value="1"/>
</dbReference>
<comment type="function">
    <text evidence="8">Catalyzes the cross-linking of a glutamate residue and a tyrosine residue in the PqqA protein as part of the biosynthesis of pyrroloquinoline quinone (PQQ).</text>
</comment>
<keyword evidence="11" id="KW-1185">Reference proteome</keyword>
<dbReference type="GO" id="GO:0009975">
    <property type="term" value="F:cyclase activity"/>
    <property type="evidence" value="ECO:0007669"/>
    <property type="project" value="UniProtKB-UniRule"/>
</dbReference>
<evidence type="ECO:0000256" key="8">
    <source>
        <dbReference type="HAMAP-Rule" id="MF_00660"/>
    </source>
</evidence>
<evidence type="ECO:0000313" key="11">
    <source>
        <dbReference type="Proteomes" id="UP000564644"/>
    </source>
</evidence>
<dbReference type="InterPro" id="IPR050377">
    <property type="entry name" value="Radical_SAM_PqqE_MftC-like"/>
</dbReference>
<dbReference type="Pfam" id="PF04055">
    <property type="entry name" value="Radical_SAM"/>
    <property type="match status" value="1"/>
</dbReference>
<keyword evidence="5 8" id="KW-0560">Oxidoreductase</keyword>
<dbReference type="GO" id="GO:1904047">
    <property type="term" value="F:S-adenosyl-L-methionine binding"/>
    <property type="evidence" value="ECO:0007669"/>
    <property type="project" value="UniProtKB-UniRule"/>
</dbReference>
<dbReference type="InterPro" id="IPR006638">
    <property type="entry name" value="Elp3/MiaA/NifB-like_rSAM"/>
</dbReference>
<keyword evidence="1 8" id="KW-0004">4Fe-4S</keyword>
<dbReference type="PANTHER" id="PTHR11228:SF7">
    <property type="entry name" value="PQQA PEPTIDE CYCLASE"/>
    <property type="match status" value="1"/>
</dbReference>
<organism evidence="10 11">
    <name type="scientific">Cohnella zeiphila</name>
    <dbReference type="NCBI Taxonomy" id="2761120"/>
    <lineage>
        <taxon>Bacteria</taxon>
        <taxon>Bacillati</taxon>
        <taxon>Bacillota</taxon>
        <taxon>Bacilli</taxon>
        <taxon>Bacillales</taxon>
        <taxon>Paenibacillaceae</taxon>
        <taxon>Cohnella</taxon>
    </lineage>
</organism>
<evidence type="ECO:0000259" key="9">
    <source>
        <dbReference type="PROSITE" id="PS51918"/>
    </source>
</evidence>